<dbReference type="AlphaFoldDB" id="X0PW34"/>
<accession>X0PW34</accession>
<dbReference type="Proteomes" id="UP000019491">
    <property type="component" value="Unassembled WGS sequence"/>
</dbReference>
<dbReference type="EMBL" id="BAWF01000041">
    <property type="protein sequence ID" value="GAF47463.1"/>
    <property type="molecule type" value="Genomic_DNA"/>
</dbReference>
<name>X0PW34_RHOWR</name>
<keyword evidence="2" id="KW-1185">Reference proteome</keyword>
<evidence type="ECO:0000313" key="2">
    <source>
        <dbReference type="Proteomes" id="UP000019491"/>
    </source>
</evidence>
<protein>
    <recommendedName>
        <fullName evidence="3">Transposase</fullName>
    </recommendedName>
</protein>
<comment type="caution">
    <text evidence="1">The sequence shown here is derived from an EMBL/GenBank/DDBJ whole genome shotgun (WGS) entry which is preliminary data.</text>
</comment>
<organism evidence="1 2">
    <name type="scientific">Rhodococcus wratislaviensis NBRC 100605</name>
    <dbReference type="NCBI Taxonomy" id="1219028"/>
    <lineage>
        <taxon>Bacteria</taxon>
        <taxon>Bacillati</taxon>
        <taxon>Actinomycetota</taxon>
        <taxon>Actinomycetes</taxon>
        <taxon>Mycobacteriales</taxon>
        <taxon>Nocardiaceae</taxon>
        <taxon>Rhodococcus</taxon>
    </lineage>
</organism>
<sequence length="77" mass="8846">MHFTPTLASWMNLVEVWFGTIERHAIHRGTFGSVRGLTTKIRAFINGWNTRCAPFVRTKTADQLLTKQTTWKLNAGR</sequence>
<evidence type="ECO:0000313" key="1">
    <source>
        <dbReference type="EMBL" id="GAF47463.1"/>
    </source>
</evidence>
<reference evidence="1 2" key="1">
    <citation type="submission" date="2014-02" db="EMBL/GenBank/DDBJ databases">
        <title>Whole genome shotgun sequence of Rhodococcus wratislaviensis NBRC 100605.</title>
        <authorList>
            <person name="Hosoyama A."/>
            <person name="Tsuchikane K."/>
            <person name="Yoshida I."/>
            <person name="Ohji S."/>
            <person name="Ichikawa N."/>
            <person name="Yamazoe A."/>
            <person name="Fujita N."/>
        </authorList>
    </citation>
    <scope>NUCLEOTIDE SEQUENCE [LARGE SCALE GENOMIC DNA]</scope>
    <source>
        <strain evidence="1 2">NBRC 100605</strain>
    </source>
</reference>
<proteinExistence type="predicted"/>
<gene>
    <name evidence="1" type="ORF">RW1_041_00070</name>
</gene>
<evidence type="ECO:0008006" key="3">
    <source>
        <dbReference type="Google" id="ProtNLM"/>
    </source>
</evidence>